<dbReference type="Pfam" id="PF08240">
    <property type="entry name" value="ADH_N"/>
    <property type="match status" value="1"/>
</dbReference>
<dbReference type="PANTHER" id="PTHR44013:SF1">
    <property type="entry name" value="ZINC-TYPE ALCOHOL DEHYDROGENASE-LIKE PROTEIN C16A3.02C"/>
    <property type="match status" value="1"/>
</dbReference>
<evidence type="ECO:0000313" key="3">
    <source>
        <dbReference type="Proteomes" id="UP001139158"/>
    </source>
</evidence>
<reference evidence="2" key="1">
    <citation type="submission" date="2021-10" db="EMBL/GenBank/DDBJ databases">
        <title>Novel species in genus Arthrobacter.</title>
        <authorList>
            <person name="Liu Y."/>
        </authorList>
    </citation>
    <scope>NUCLEOTIDE SEQUENCE</scope>
    <source>
        <strain evidence="2">Zg-Y453</strain>
    </source>
</reference>
<dbReference type="InterPro" id="IPR036291">
    <property type="entry name" value="NAD(P)-bd_dom_sf"/>
</dbReference>
<dbReference type="InterPro" id="IPR020843">
    <property type="entry name" value="ER"/>
</dbReference>
<dbReference type="GO" id="GO:0016491">
    <property type="term" value="F:oxidoreductase activity"/>
    <property type="evidence" value="ECO:0007669"/>
    <property type="project" value="InterPro"/>
</dbReference>
<dbReference type="SMART" id="SM00829">
    <property type="entry name" value="PKS_ER"/>
    <property type="match status" value="1"/>
</dbReference>
<proteinExistence type="predicted"/>
<dbReference type="Gene3D" id="3.40.50.720">
    <property type="entry name" value="NAD(P)-binding Rossmann-like Domain"/>
    <property type="match status" value="1"/>
</dbReference>
<accession>A0A9X1MBL1</accession>
<dbReference type="SUPFAM" id="SSF51735">
    <property type="entry name" value="NAD(P)-binding Rossmann-fold domains"/>
    <property type="match status" value="1"/>
</dbReference>
<dbReference type="Pfam" id="PF13602">
    <property type="entry name" value="ADH_zinc_N_2"/>
    <property type="match status" value="1"/>
</dbReference>
<protein>
    <submittedName>
        <fullName evidence="2">NAD(P)-dependent alcohol dehydrogenase</fullName>
    </submittedName>
</protein>
<dbReference type="Proteomes" id="UP001139158">
    <property type="component" value="Unassembled WGS sequence"/>
</dbReference>
<feature type="domain" description="Enoyl reductase (ER)" evidence="1">
    <location>
        <begin position="34"/>
        <end position="347"/>
    </location>
</feature>
<comment type="caution">
    <text evidence="2">The sequence shown here is derived from an EMBL/GenBank/DDBJ whole genome shotgun (WGS) entry which is preliminary data.</text>
</comment>
<gene>
    <name evidence="2" type="ORF">LJ757_01045</name>
</gene>
<dbReference type="Gene3D" id="3.90.180.10">
    <property type="entry name" value="Medium-chain alcohol dehydrogenases, catalytic domain"/>
    <property type="match status" value="1"/>
</dbReference>
<dbReference type="CDD" id="cd08267">
    <property type="entry name" value="MDR1"/>
    <property type="match status" value="1"/>
</dbReference>
<evidence type="ECO:0000313" key="2">
    <source>
        <dbReference type="EMBL" id="MCC3296390.1"/>
    </source>
</evidence>
<dbReference type="InterPro" id="IPR011032">
    <property type="entry name" value="GroES-like_sf"/>
</dbReference>
<dbReference type="PANTHER" id="PTHR44013">
    <property type="entry name" value="ZINC-TYPE ALCOHOL DEHYDROGENASE-LIKE PROTEIN C16A3.02C"/>
    <property type="match status" value="1"/>
</dbReference>
<dbReference type="InterPro" id="IPR052733">
    <property type="entry name" value="Chloroplast_QOR"/>
</dbReference>
<organism evidence="2 3">
    <name type="scientific">Arthrobacter caoxuetaonis</name>
    <dbReference type="NCBI Taxonomy" id="2886935"/>
    <lineage>
        <taxon>Bacteria</taxon>
        <taxon>Bacillati</taxon>
        <taxon>Actinomycetota</taxon>
        <taxon>Actinomycetes</taxon>
        <taxon>Micrococcales</taxon>
        <taxon>Micrococcaceae</taxon>
        <taxon>Arthrobacter</taxon>
    </lineage>
</organism>
<dbReference type="SUPFAM" id="SSF50129">
    <property type="entry name" value="GroES-like"/>
    <property type="match status" value="1"/>
</dbReference>
<name>A0A9X1MBL1_9MICC</name>
<evidence type="ECO:0000259" key="1">
    <source>
        <dbReference type="SMART" id="SM00829"/>
    </source>
</evidence>
<sequence length="352" mass="36358">MSGTNAKLPLNRPGEMQDDPLPARMQAVVQDGYGGPEVLKLQTVPLPAVSEKDVLVKVHAAGLAKGTWHVMTGTPYLLRVFFGIRSPRRPVAGLNLAGVVVSVGAGVTRFKPGDRVYGIGKGSFAGYAAARESKLAPMPAHLDFDQAAVVPVSGLTALRAVTDIARVSAGQRVLVLGAAGGVGSIAVQLAAAAGAEVTGACSAGKAGFVRELGAQRTLDYRTEDFAAKEGFYDAVIDIAGNPSLGRLRRALKPGGTAVLVGGEGGGSLTGGMIERQIGGRILGVFDRGRRHFLNALAKESGRELERLSPLLESGALVPPIDSRFPLHETGAAMQRLESGTVQGSIVLLVTGS</sequence>
<dbReference type="InterPro" id="IPR013154">
    <property type="entry name" value="ADH-like_N"/>
</dbReference>
<dbReference type="EMBL" id="JAJFZV010000001">
    <property type="protein sequence ID" value="MCC3296390.1"/>
    <property type="molecule type" value="Genomic_DNA"/>
</dbReference>
<dbReference type="RefSeq" id="WP_227894123.1">
    <property type="nucleotide sequence ID" value="NZ_CP099466.1"/>
</dbReference>
<keyword evidence="3" id="KW-1185">Reference proteome</keyword>
<dbReference type="AlphaFoldDB" id="A0A9X1MBL1"/>